<organism evidence="1 2">
    <name type="scientific">Actinomadura syzygii</name>
    <dbReference type="NCBI Taxonomy" id="1427538"/>
    <lineage>
        <taxon>Bacteria</taxon>
        <taxon>Bacillati</taxon>
        <taxon>Actinomycetota</taxon>
        <taxon>Actinomycetes</taxon>
        <taxon>Streptosporangiales</taxon>
        <taxon>Thermomonosporaceae</taxon>
        <taxon>Actinomadura</taxon>
    </lineage>
</organism>
<keyword evidence="2" id="KW-1185">Reference proteome</keyword>
<name>A0A5D0TTR4_9ACTN</name>
<evidence type="ECO:0000313" key="1">
    <source>
        <dbReference type="EMBL" id="TYC08715.1"/>
    </source>
</evidence>
<protein>
    <submittedName>
        <fullName evidence="1">Uncharacterized protein</fullName>
    </submittedName>
</protein>
<dbReference type="AlphaFoldDB" id="A0A5D0TTR4"/>
<comment type="caution">
    <text evidence="1">The sequence shown here is derived from an EMBL/GenBank/DDBJ whole genome shotgun (WGS) entry which is preliminary data.</text>
</comment>
<reference evidence="1 2" key="1">
    <citation type="submission" date="2019-08" db="EMBL/GenBank/DDBJ databases">
        <title>Actinomadura sp. nov. CYP1-5 isolated from mountain soil.</title>
        <authorList>
            <person name="Songsumanus A."/>
            <person name="Kuncharoen N."/>
            <person name="Kudo T."/>
            <person name="Yuki M."/>
            <person name="Igarashi Y."/>
            <person name="Tanasupawat S."/>
        </authorList>
    </citation>
    <scope>NUCLEOTIDE SEQUENCE [LARGE SCALE GENOMIC DNA]</scope>
    <source>
        <strain evidence="1 2">GKU157</strain>
    </source>
</reference>
<dbReference type="EMBL" id="VSFF01000016">
    <property type="protein sequence ID" value="TYC08715.1"/>
    <property type="molecule type" value="Genomic_DNA"/>
</dbReference>
<gene>
    <name evidence="1" type="ORF">FXF65_38225</name>
</gene>
<evidence type="ECO:0000313" key="2">
    <source>
        <dbReference type="Proteomes" id="UP000322634"/>
    </source>
</evidence>
<dbReference type="Proteomes" id="UP000322634">
    <property type="component" value="Unassembled WGS sequence"/>
</dbReference>
<sequence length="178" mass="18231">MGEFALASLHHDRCRRSGWNDSGHVSGAPSSMPTLSNASQMLVLSFPGRPGQWAMMVTNPALEAIPIRPAGDGWAVSLRPLTDVGLKAAELEIGAAAAVPGATAAAGAGSATVTMTVLPFDSYTAPAGAPELRLAREQGGLVWGVSYALHPANLTDAAMGAEMKSGRLIAGWVALGRD</sequence>
<proteinExistence type="predicted"/>
<accession>A0A5D0TTR4</accession>
<dbReference type="OrthoDB" id="4237181at2"/>